<sequence>MQRTARMVPALGGMRAGDKLFGEVVRSEITDAFQYPRALVPEDEGGGYVTIRSSPNFSETLNNGKYPLTFSVVPSFIQTHLHSIANGIVFVTDFFGALNRDEEPTLMEDDETRKIKEWLVSGGIDKKDIEWVTAWDDGGVFYDGIYPKRNSHSGKLPRMRPHVAYLSHEEFRERIRSAAPIFKQMR</sequence>
<dbReference type="EMBL" id="LATX01000203">
    <property type="protein sequence ID" value="KTB46938.1"/>
    <property type="molecule type" value="Genomic_DNA"/>
</dbReference>
<accession>A0A0W0GEE3</accession>
<dbReference type="Proteomes" id="UP000054988">
    <property type="component" value="Unassembled WGS sequence"/>
</dbReference>
<dbReference type="AlphaFoldDB" id="A0A0W0GEE3"/>
<evidence type="ECO:0000313" key="1">
    <source>
        <dbReference type="EMBL" id="KTB46938.1"/>
    </source>
</evidence>
<evidence type="ECO:0000313" key="2">
    <source>
        <dbReference type="Proteomes" id="UP000054988"/>
    </source>
</evidence>
<protein>
    <submittedName>
        <fullName evidence="1">Uncharacterized protein</fullName>
    </submittedName>
</protein>
<reference evidence="1 2" key="1">
    <citation type="submission" date="2015-12" db="EMBL/GenBank/DDBJ databases">
        <title>Draft genome sequence of Moniliophthora roreri, the causal agent of frosty pod rot of cacao.</title>
        <authorList>
            <person name="Aime M.C."/>
            <person name="Diaz-Valderrama J.R."/>
            <person name="Kijpornyongpan T."/>
            <person name="Phillips-Mora W."/>
        </authorList>
    </citation>
    <scope>NUCLEOTIDE SEQUENCE [LARGE SCALE GENOMIC DNA]</scope>
    <source>
        <strain evidence="1 2">MCA 2952</strain>
    </source>
</reference>
<comment type="caution">
    <text evidence="1">The sequence shown here is derived from an EMBL/GenBank/DDBJ whole genome shotgun (WGS) entry which is preliminary data.</text>
</comment>
<proteinExistence type="predicted"/>
<name>A0A0W0GEE3_MONRR</name>
<gene>
    <name evidence="1" type="ORF">WG66_480</name>
</gene>
<organism evidence="1 2">
    <name type="scientific">Moniliophthora roreri</name>
    <name type="common">Frosty pod rot fungus</name>
    <name type="synonym">Monilia roreri</name>
    <dbReference type="NCBI Taxonomy" id="221103"/>
    <lineage>
        <taxon>Eukaryota</taxon>
        <taxon>Fungi</taxon>
        <taxon>Dikarya</taxon>
        <taxon>Basidiomycota</taxon>
        <taxon>Agaricomycotina</taxon>
        <taxon>Agaricomycetes</taxon>
        <taxon>Agaricomycetidae</taxon>
        <taxon>Agaricales</taxon>
        <taxon>Marasmiineae</taxon>
        <taxon>Marasmiaceae</taxon>
        <taxon>Moniliophthora</taxon>
    </lineage>
</organism>